<name>F0HB61_9BACT</name>
<evidence type="ECO:0000313" key="2">
    <source>
        <dbReference type="Proteomes" id="UP000003155"/>
    </source>
</evidence>
<dbReference type="EMBL" id="AEXO01000121">
    <property type="protein sequence ID" value="EGC84978.1"/>
    <property type="molecule type" value="Genomic_DNA"/>
</dbReference>
<evidence type="ECO:0000313" key="1">
    <source>
        <dbReference type="EMBL" id="EGC84978.1"/>
    </source>
</evidence>
<dbReference type="AlphaFoldDB" id="F0HB61"/>
<dbReference type="Proteomes" id="UP000003155">
    <property type="component" value="Unassembled WGS sequence"/>
</dbReference>
<comment type="caution">
    <text evidence="1">The sequence shown here is derived from an EMBL/GenBank/DDBJ whole genome shotgun (WGS) entry which is preliminary data.</text>
</comment>
<gene>
    <name evidence="1" type="ORF">HMPREF9303_0128</name>
</gene>
<accession>F0HB61</accession>
<organism evidence="1 2">
    <name type="scientific">Prevotella denticola CRIS 18C-A</name>
    <dbReference type="NCBI Taxonomy" id="944557"/>
    <lineage>
        <taxon>Bacteria</taxon>
        <taxon>Pseudomonadati</taxon>
        <taxon>Bacteroidota</taxon>
        <taxon>Bacteroidia</taxon>
        <taxon>Bacteroidales</taxon>
        <taxon>Prevotellaceae</taxon>
        <taxon>Prevotella</taxon>
    </lineage>
</organism>
<proteinExistence type="predicted"/>
<protein>
    <submittedName>
        <fullName evidence="1">Uncharacterized protein</fullName>
    </submittedName>
</protein>
<sequence length="53" mass="6060">MFFISERKGTKKKPNVTVVYSEYLVSCHSSELNLSLLMMLTEIPTIPDLRGEL</sequence>
<keyword evidence="2" id="KW-1185">Reference proteome</keyword>
<reference evidence="1 2" key="1">
    <citation type="submission" date="2011-02" db="EMBL/GenBank/DDBJ databases">
        <authorList>
            <person name="Durkin A.S."/>
            <person name="Madupu R."/>
            <person name="Torralba M."/>
            <person name="Gillis M."/>
            <person name="Methe B."/>
            <person name="Sutton G."/>
            <person name="Nelson K.E."/>
        </authorList>
    </citation>
    <scope>NUCLEOTIDE SEQUENCE [LARGE SCALE GENOMIC DNA]</scope>
    <source>
        <strain evidence="1 2">CRIS 18C-A</strain>
    </source>
</reference>